<dbReference type="RefSeq" id="WP_311663032.1">
    <property type="nucleotide sequence ID" value="NZ_JAVRHT010000015.1"/>
</dbReference>
<sequence>MSLTTTQLGEVRAQFLAFLKERGQRRTPERLAVLDALYATNDHVDADTLFARLKEGGATVSRATVYNTLDLLIESDLAVRHQFGQQQAKYERAYAYWQHDHLICEDCGEILEFCDPRLQEIQESVAEIYGFDVARHALTVYGHCRREACPNRTAEAA</sequence>
<evidence type="ECO:0000256" key="4">
    <source>
        <dbReference type="ARBA" id="ARBA00020910"/>
    </source>
</evidence>
<comment type="caution">
    <text evidence="12">The sequence shown here is derived from an EMBL/GenBank/DDBJ whole genome shotgun (WGS) entry which is preliminary data.</text>
</comment>
<dbReference type="Proteomes" id="UP001267426">
    <property type="component" value="Unassembled WGS sequence"/>
</dbReference>
<evidence type="ECO:0000313" key="12">
    <source>
        <dbReference type="EMBL" id="MDT0631691.1"/>
    </source>
</evidence>
<comment type="subcellular location">
    <subcellularLocation>
        <location evidence="1">Cytoplasm</location>
    </subcellularLocation>
</comment>
<dbReference type="Pfam" id="PF01475">
    <property type="entry name" value="FUR"/>
    <property type="match status" value="1"/>
</dbReference>
<dbReference type="InterPro" id="IPR043135">
    <property type="entry name" value="Fur_C"/>
</dbReference>
<reference evidence="12 13" key="1">
    <citation type="submission" date="2023-09" db="EMBL/GenBank/DDBJ databases">
        <authorList>
            <person name="Rey-Velasco X."/>
        </authorList>
    </citation>
    <scope>NUCLEOTIDE SEQUENCE [LARGE SCALE GENOMIC DNA]</scope>
    <source>
        <strain evidence="12 13">F394</strain>
    </source>
</reference>
<keyword evidence="10" id="KW-0238">DNA-binding</keyword>
<dbReference type="Gene3D" id="1.10.10.10">
    <property type="entry name" value="Winged helix-like DNA-binding domain superfamily/Winged helix DNA-binding domain"/>
    <property type="match status" value="1"/>
</dbReference>
<evidence type="ECO:0000256" key="1">
    <source>
        <dbReference type="ARBA" id="ARBA00004496"/>
    </source>
</evidence>
<dbReference type="Gene3D" id="3.30.1490.190">
    <property type="match status" value="1"/>
</dbReference>
<proteinExistence type="inferred from homology"/>
<keyword evidence="5" id="KW-0963">Cytoplasm</keyword>
<evidence type="ECO:0000256" key="11">
    <source>
        <dbReference type="ARBA" id="ARBA00023163"/>
    </source>
</evidence>
<keyword evidence="9" id="KW-0805">Transcription regulation</keyword>
<dbReference type="InterPro" id="IPR036390">
    <property type="entry name" value="WH_DNA-bd_sf"/>
</dbReference>
<dbReference type="InterPro" id="IPR036388">
    <property type="entry name" value="WH-like_DNA-bd_sf"/>
</dbReference>
<evidence type="ECO:0000313" key="13">
    <source>
        <dbReference type="Proteomes" id="UP001267426"/>
    </source>
</evidence>
<evidence type="ECO:0000256" key="6">
    <source>
        <dbReference type="ARBA" id="ARBA00022491"/>
    </source>
</evidence>
<keyword evidence="11" id="KW-0804">Transcription</keyword>
<dbReference type="SUPFAM" id="SSF46785">
    <property type="entry name" value="Winged helix' DNA-binding domain"/>
    <property type="match status" value="1"/>
</dbReference>
<accession>A0ABU3BQX7</accession>
<comment type="subunit">
    <text evidence="3">Homodimer.</text>
</comment>
<evidence type="ECO:0000256" key="7">
    <source>
        <dbReference type="ARBA" id="ARBA00022723"/>
    </source>
</evidence>
<evidence type="ECO:0000256" key="2">
    <source>
        <dbReference type="ARBA" id="ARBA00007957"/>
    </source>
</evidence>
<evidence type="ECO:0000256" key="8">
    <source>
        <dbReference type="ARBA" id="ARBA00022833"/>
    </source>
</evidence>
<dbReference type="PANTHER" id="PTHR33202">
    <property type="entry name" value="ZINC UPTAKE REGULATION PROTEIN"/>
    <property type="match status" value="1"/>
</dbReference>
<keyword evidence="6" id="KW-0678">Repressor</keyword>
<dbReference type="PANTHER" id="PTHR33202:SF2">
    <property type="entry name" value="FERRIC UPTAKE REGULATION PROTEIN"/>
    <property type="match status" value="1"/>
</dbReference>
<evidence type="ECO:0000256" key="3">
    <source>
        <dbReference type="ARBA" id="ARBA00011738"/>
    </source>
</evidence>
<organism evidence="12 13">
    <name type="scientific">Rubrivirga litoralis</name>
    <dbReference type="NCBI Taxonomy" id="3075598"/>
    <lineage>
        <taxon>Bacteria</taxon>
        <taxon>Pseudomonadati</taxon>
        <taxon>Rhodothermota</taxon>
        <taxon>Rhodothermia</taxon>
        <taxon>Rhodothermales</taxon>
        <taxon>Rubricoccaceae</taxon>
        <taxon>Rubrivirga</taxon>
    </lineage>
</organism>
<evidence type="ECO:0000256" key="10">
    <source>
        <dbReference type="ARBA" id="ARBA00023125"/>
    </source>
</evidence>
<comment type="similarity">
    <text evidence="2">Belongs to the Fur family.</text>
</comment>
<keyword evidence="7" id="KW-0479">Metal-binding</keyword>
<dbReference type="InterPro" id="IPR002481">
    <property type="entry name" value="FUR"/>
</dbReference>
<keyword evidence="8" id="KW-0862">Zinc</keyword>
<evidence type="ECO:0000256" key="9">
    <source>
        <dbReference type="ARBA" id="ARBA00023015"/>
    </source>
</evidence>
<gene>
    <name evidence="12" type="ORF">RM540_08005</name>
</gene>
<evidence type="ECO:0000256" key="5">
    <source>
        <dbReference type="ARBA" id="ARBA00022490"/>
    </source>
</evidence>
<dbReference type="EMBL" id="JAVRHT010000015">
    <property type="protein sequence ID" value="MDT0631691.1"/>
    <property type="molecule type" value="Genomic_DNA"/>
</dbReference>
<keyword evidence="13" id="KW-1185">Reference proteome</keyword>
<dbReference type="CDD" id="cd07153">
    <property type="entry name" value="Fur_like"/>
    <property type="match status" value="1"/>
</dbReference>
<protein>
    <recommendedName>
        <fullName evidence="4">Ferric uptake regulation protein</fullName>
    </recommendedName>
</protein>
<name>A0ABU3BQX7_9BACT</name>